<evidence type="ECO:0000313" key="3">
    <source>
        <dbReference type="EMBL" id="KZS43910.1"/>
    </source>
</evidence>
<dbReference type="RefSeq" id="WP_063480107.1">
    <property type="nucleotide sequence ID" value="NZ_CP147845.1"/>
</dbReference>
<dbReference type="STRING" id="59843.A3958_00230"/>
<accession>A0A163ENN0</accession>
<sequence length="328" mass="34690">MKKYKFSLILLAMFVVLTACGGNDSAQSGSSETGKDSNFPSKPVELIVPYAAGGGTDTVARSFADMAKNDLGQSIAVVNMEGGGGAVGMQNGAKAKADGYKVSMVTVELLTLPHSGLAQFSHTDFKPIALLNEDSGAITVKADAPWNTLEEFIAATKEKKLKVGNSGTGAIWHLAAAAFEKETGAQFNHIPFEGAAPAVTALLGGHVDAVSVSPAEVVTQVQAGELKVLGVMAEERVESLPDVPTLKESGIDLSIGTWRGLAVPKDTPDDVVKILEESFGKTAQSDEFKEQIKKMNLGYRYENGEGFTKLLEEQDQLFANLIPSLKLN</sequence>
<comment type="similarity">
    <text evidence="1">Belongs to the UPF0065 (bug) family.</text>
</comment>
<dbReference type="EMBL" id="LWMH01000002">
    <property type="protein sequence ID" value="KZS43910.1"/>
    <property type="molecule type" value="Genomic_DNA"/>
</dbReference>
<dbReference type="PIRSF" id="PIRSF017082">
    <property type="entry name" value="YflP"/>
    <property type="match status" value="1"/>
</dbReference>
<reference evidence="3" key="1">
    <citation type="journal article" date="2016" name="Genome Announc.">
        <title>Draft genomes of two strains of Paenibacillus glucanolyticus with capability to degrade lignocellulose.</title>
        <authorList>
            <person name="Mathews S.L."/>
            <person name="Pawlak J."/>
            <person name="Grunden A.M."/>
        </authorList>
    </citation>
    <scope>NUCLEOTIDE SEQUENCE [LARGE SCALE GENOMIC DNA]</scope>
    <source>
        <strain evidence="3">SLM1</strain>
    </source>
</reference>
<organism evidence="3 4">
    <name type="scientific">Paenibacillus glucanolyticus</name>
    <dbReference type="NCBI Taxonomy" id="59843"/>
    <lineage>
        <taxon>Bacteria</taxon>
        <taxon>Bacillati</taxon>
        <taxon>Bacillota</taxon>
        <taxon>Bacilli</taxon>
        <taxon>Bacillales</taxon>
        <taxon>Paenibacillaceae</taxon>
        <taxon>Paenibacillus</taxon>
    </lineage>
</organism>
<dbReference type="Proteomes" id="UP000076796">
    <property type="component" value="Unassembled WGS sequence"/>
</dbReference>
<protein>
    <submittedName>
        <fullName evidence="3">ABC transporter substrate-binding protein</fullName>
    </submittedName>
</protein>
<comment type="caution">
    <text evidence="3">The sequence shown here is derived from an EMBL/GenBank/DDBJ whole genome shotgun (WGS) entry which is preliminary data.</text>
</comment>
<dbReference type="PROSITE" id="PS51257">
    <property type="entry name" value="PROKAR_LIPOPROTEIN"/>
    <property type="match status" value="1"/>
</dbReference>
<dbReference type="InterPro" id="IPR005064">
    <property type="entry name" value="BUG"/>
</dbReference>
<dbReference type="Gene3D" id="3.40.190.10">
    <property type="entry name" value="Periplasmic binding protein-like II"/>
    <property type="match status" value="1"/>
</dbReference>
<feature type="signal peptide" evidence="2">
    <location>
        <begin position="1"/>
        <end position="21"/>
    </location>
</feature>
<feature type="chain" id="PRO_5039053519" evidence="2">
    <location>
        <begin position="22"/>
        <end position="328"/>
    </location>
</feature>
<dbReference type="AlphaFoldDB" id="A0A163ENN0"/>
<dbReference type="InterPro" id="IPR042100">
    <property type="entry name" value="Bug_dom1"/>
</dbReference>
<proteinExistence type="inferred from homology"/>
<evidence type="ECO:0000256" key="2">
    <source>
        <dbReference type="SAM" id="SignalP"/>
    </source>
</evidence>
<dbReference type="OrthoDB" id="8881899at2"/>
<name>A0A163ENN0_9BACL</name>
<gene>
    <name evidence="3" type="ORF">AWU65_27925</name>
</gene>
<keyword evidence="4" id="KW-1185">Reference proteome</keyword>
<dbReference type="Pfam" id="PF03401">
    <property type="entry name" value="TctC"/>
    <property type="match status" value="1"/>
</dbReference>
<dbReference type="GeneID" id="97554532"/>
<dbReference type="CDD" id="cd07012">
    <property type="entry name" value="PBP2_Bug_TTT"/>
    <property type="match status" value="1"/>
</dbReference>
<dbReference type="PANTHER" id="PTHR42928:SF5">
    <property type="entry name" value="BLR1237 PROTEIN"/>
    <property type="match status" value="1"/>
</dbReference>
<dbReference type="Gene3D" id="3.40.190.150">
    <property type="entry name" value="Bordetella uptake gene, domain 1"/>
    <property type="match status" value="1"/>
</dbReference>
<evidence type="ECO:0000313" key="4">
    <source>
        <dbReference type="Proteomes" id="UP000076796"/>
    </source>
</evidence>
<evidence type="ECO:0000256" key="1">
    <source>
        <dbReference type="ARBA" id="ARBA00006987"/>
    </source>
</evidence>
<dbReference type="PANTHER" id="PTHR42928">
    <property type="entry name" value="TRICARBOXYLATE-BINDING PROTEIN"/>
    <property type="match status" value="1"/>
</dbReference>
<dbReference type="SUPFAM" id="SSF53850">
    <property type="entry name" value="Periplasmic binding protein-like II"/>
    <property type="match status" value="1"/>
</dbReference>
<keyword evidence="2" id="KW-0732">Signal</keyword>